<dbReference type="AlphaFoldDB" id="A0A7X1E992"/>
<dbReference type="Pfam" id="PF00561">
    <property type="entry name" value="Abhydrolase_1"/>
    <property type="match status" value="1"/>
</dbReference>
<organism evidence="2 3">
    <name type="scientific">Pelagicoccus albus</name>
    <dbReference type="NCBI Taxonomy" id="415222"/>
    <lineage>
        <taxon>Bacteria</taxon>
        <taxon>Pseudomonadati</taxon>
        <taxon>Verrucomicrobiota</taxon>
        <taxon>Opitutia</taxon>
        <taxon>Puniceicoccales</taxon>
        <taxon>Pelagicoccaceae</taxon>
        <taxon>Pelagicoccus</taxon>
    </lineage>
</organism>
<dbReference type="EMBL" id="JACHVC010000013">
    <property type="protein sequence ID" value="MBC2607595.1"/>
    <property type="molecule type" value="Genomic_DNA"/>
</dbReference>
<dbReference type="PANTHER" id="PTHR43798">
    <property type="entry name" value="MONOACYLGLYCEROL LIPASE"/>
    <property type="match status" value="1"/>
</dbReference>
<gene>
    <name evidence="2" type="ORF">H5P27_16200</name>
</gene>
<dbReference type="InterPro" id="IPR000073">
    <property type="entry name" value="AB_hydrolase_1"/>
</dbReference>
<dbReference type="InterPro" id="IPR050266">
    <property type="entry name" value="AB_hydrolase_sf"/>
</dbReference>
<evidence type="ECO:0000313" key="2">
    <source>
        <dbReference type="EMBL" id="MBC2607595.1"/>
    </source>
</evidence>
<protein>
    <submittedName>
        <fullName evidence="2">Alpha/beta fold hydrolase</fullName>
    </submittedName>
</protein>
<dbReference type="PANTHER" id="PTHR43798:SF24">
    <property type="entry name" value="CIS-3-ALKYL-4-ALKYLOXETAN-2-ONE DECARBOXYLASE"/>
    <property type="match status" value="1"/>
</dbReference>
<dbReference type="GO" id="GO:0016020">
    <property type="term" value="C:membrane"/>
    <property type="evidence" value="ECO:0007669"/>
    <property type="project" value="TreeGrafter"/>
</dbReference>
<feature type="domain" description="AB hydrolase-1" evidence="1">
    <location>
        <begin position="39"/>
        <end position="280"/>
    </location>
</feature>
<keyword evidence="2" id="KW-0378">Hydrolase</keyword>
<name>A0A7X1E992_9BACT</name>
<comment type="caution">
    <text evidence="2">The sequence shown here is derived from an EMBL/GenBank/DDBJ whole genome shotgun (WGS) entry which is preliminary data.</text>
</comment>
<dbReference type="GO" id="GO:0016787">
    <property type="term" value="F:hydrolase activity"/>
    <property type="evidence" value="ECO:0007669"/>
    <property type="project" value="UniProtKB-KW"/>
</dbReference>
<evidence type="ECO:0000313" key="3">
    <source>
        <dbReference type="Proteomes" id="UP000526501"/>
    </source>
</evidence>
<dbReference type="InterPro" id="IPR029058">
    <property type="entry name" value="AB_hydrolase_fold"/>
</dbReference>
<keyword evidence="3" id="KW-1185">Reference proteome</keyword>
<dbReference type="SUPFAM" id="SSF53474">
    <property type="entry name" value="alpha/beta-Hydrolases"/>
    <property type="match status" value="1"/>
</dbReference>
<accession>A0A7X1E992</accession>
<reference evidence="2 3" key="1">
    <citation type="submission" date="2020-07" db="EMBL/GenBank/DDBJ databases">
        <authorList>
            <person name="Feng X."/>
        </authorList>
    </citation>
    <scope>NUCLEOTIDE SEQUENCE [LARGE SCALE GENOMIC DNA]</scope>
    <source>
        <strain evidence="2 3">JCM23202</strain>
    </source>
</reference>
<dbReference type="Proteomes" id="UP000526501">
    <property type="component" value="Unassembled WGS sequence"/>
</dbReference>
<sequence length="297" mass="34018">MSSKEVPEFLKEEYPFKPKRLKLSCGYEMSYVDEGSGFPVLMVHGNPTWSFYYRNVVKKLSSKFRCIAVDHIGCGLSDRPGSDYSYRVEQRIKDLGELIDSIGLKRFDIVVHDWGGVIGLGAALRRFEKLRRVTILNTAAFVDSRIPSRISLCRAPIFGKLLVQGLNGFAGPAASMSVHKKPLSKAVKQGMLFPYGNWSDRRAVYEFVKDIPMHVSHPSFETLVSVENDLLKLRQRDVTILWGGKDFCFNDHFYERWRRFLPDATAFHYPQGGHYILEDETDSCCEAIYQMADYDED</sequence>
<evidence type="ECO:0000259" key="1">
    <source>
        <dbReference type="Pfam" id="PF00561"/>
    </source>
</evidence>
<proteinExistence type="predicted"/>
<dbReference type="Gene3D" id="3.40.50.1820">
    <property type="entry name" value="alpha/beta hydrolase"/>
    <property type="match status" value="1"/>
</dbReference>
<dbReference type="RefSeq" id="WP_185661471.1">
    <property type="nucleotide sequence ID" value="NZ_CAWPOO010000013.1"/>
</dbReference>